<accession>A0A9X1XX35</accession>
<proteinExistence type="predicted"/>
<evidence type="ECO:0000313" key="2">
    <source>
        <dbReference type="Proteomes" id="UP001139260"/>
    </source>
</evidence>
<reference evidence="1" key="1">
    <citation type="submission" date="2022-04" db="EMBL/GenBank/DDBJ databases">
        <title>Flavobacterium pygoscelis sp. nov. isolated from Chinstrap chick (Pygoscelis antarcticus).</title>
        <authorList>
            <person name="Irgang R."/>
            <person name="Poblete-Morales M."/>
            <person name="Avendano-Herrera R."/>
        </authorList>
    </citation>
    <scope>NUCLEOTIDE SEQUENCE</scope>
    <source>
        <strain evidence="1">I-SCBP12n</strain>
    </source>
</reference>
<keyword evidence="1" id="KW-0645">Protease</keyword>
<gene>
    <name evidence="1" type="ORF">MW871_16030</name>
</gene>
<organism evidence="1 2">
    <name type="scientific">Flavobacterium pygoscelis</name>
    <dbReference type="NCBI Taxonomy" id="2893176"/>
    <lineage>
        <taxon>Bacteria</taxon>
        <taxon>Pseudomonadati</taxon>
        <taxon>Bacteroidota</taxon>
        <taxon>Flavobacteriia</taxon>
        <taxon>Flavobacteriales</taxon>
        <taxon>Flavobacteriaceae</taxon>
        <taxon>Flavobacterium</taxon>
    </lineage>
</organism>
<sequence length="323" mass="37623">MKKQFLFTLLAVFNIYFSYSQNTKILVLDSISNLPIKYANVNFLNGFGVFSNEKGNIMISDLNINSIEISHVSYESKKIDLNKINNSIVLLKPKIIKLDEIVIKKEKLKLLKTISLKPKIHSNYKEMFFSAIGLKLAFKINSSGNKINFLKSIEIPLFKKTNDATKDFYPEKKYPYKTLIKVEILKSIDDKPGEKLYDYNKYEIINSELLNDSFISTFEKNIKIPENGLFVVLTFIGKVDENNLLITEMPYDINKKFPDRKFIKWILPNIPITASDKNSNTFFRFDYGTESNWKQIEKPINYDNNKEYPIFDIGIGYKIDLME</sequence>
<evidence type="ECO:0000313" key="1">
    <source>
        <dbReference type="EMBL" id="MCK8143401.1"/>
    </source>
</evidence>
<keyword evidence="1" id="KW-0121">Carboxypeptidase</keyword>
<dbReference type="Proteomes" id="UP001139260">
    <property type="component" value="Unassembled WGS sequence"/>
</dbReference>
<dbReference type="EMBL" id="JALNUB010000025">
    <property type="protein sequence ID" value="MCK8143401.1"/>
    <property type="molecule type" value="Genomic_DNA"/>
</dbReference>
<dbReference type="AlphaFoldDB" id="A0A9X1XX35"/>
<dbReference type="RefSeq" id="WP_248429399.1">
    <property type="nucleotide sequence ID" value="NZ_JALNUB010000025.1"/>
</dbReference>
<protein>
    <submittedName>
        <fullName evidence="1">Carboxypeptidase-like regulatory domain-containing protein</fullName>
    </submittedName>
</protein>
<keyword evidence="1" id="KW-0378">Hydrolase</keyword>
<keyword evidence="2" id="KW-1185">Reference proteome</keyword>
<dbReference type="GO" id="GO:0004180">
    <property type="term" value="F:carboxypeptidase activity"/>
    <property type="evidence" value="ECO:0007669"/>
    <property type="project" value="UniProtKB-KW"/>
</dbReference>
<comment type="caution">
    <text evidence="1">The sequence shown here is derived from an EMBL/GenBank/DDBJ whole genome shotgun (WGS) entry which is preliminary data.</text>
</comment>
<name>A0A9X1XX35_9FLAO</name>